<evidence type="ECO:0000256" key="3">
    <source>
        <dbReference type="SAM" id="MobiDB-lite"/>
    </source>
</evidence>
<dbReference type="RefSeq" id="WP_346052547.1">
    <property type="nucleotide sequence ID" value="NZ_JAYGII010000029.1"/>
</dbReference>
<organism evidence="6 7">
    <name type="scientific">Natronospira elongata</name>
    <dbReference type="NCBI Taxonomy" id="3110268"/>
    <lineage>
        <taxon>Bacteria</taxon>
        <taxon>Pseudomonadati</taxon>
        <taxon>Pseudomonadota</taxon>
        <taxon>Gammaproteobacteria</taxon>
        <taxon>Natronospirales</taxon>
        <taxon>Natronospiraceae</taxon>
        <taxon>Natronospira</taxon>
    </lineage>
</organism>
<dbReference type="SUPFAM" id="SSF53474">
    <property type="entry name" value="alpha/beta-Hydrolases"/>
    <property type="match status" value="1"/>
</dbReference>
<feature type="chain" id="PRO_5042995296" evidence="4">
    <location>
        <begin position="26"/>
        <end position="673"/>
    </location>
</feature>
<dbReference type="EMBL" id="JAYGII010000029">
    <property type="protein sequence ID" value="MEA5446362.1"/>
    <property type="molecule type" value="Genomic_DNA"/>
</dbReference>
<dbReference type="Pfam" id="PF07676">
    <property type="entry name" value="PD40"/>
    <property type="match status" value="4"/>
</dbReference>
<keyword evidence="1 6" id="KW-0378">Hydrolase</keyword>
<evidence type="ECO:0000259" key="5">
    <source>
        <dbReference type="Pfam" id="PF00326"/>
    </source>
</evidence>
<feature type="region of interest" description="Disordered" evidence="3">
    <location>
        <begin position="79"/>
        <end position="100"/>
    </location>
</feature>
<keyword evidence="7" id="KW-1185">Reference proteome</keyword>
<dbReference type="InterPro" id="IPR011042">
    <property type="entry name" value="6-blade_b-propeller_TolB-like"/>
</dbReference>
<dbReference type="GO" id="GO:0004252">
    <property type="term" value="F:serine-type endopeptidase activity"/>
    <property type="evidence" value="ECO:0007669"/>
    <property type="project" value="TreeGrafter"/>
</dbReference>
<dbReference type="EC" id="3.4.-.-" evidence="6"/>
<evidence type="ECO:0000256" key="2">
    <source>
        <dbReference type="ARBA" id="ARBA00022825"/>
    </source>
</evidence>
<evidence type="ECO:0000256" key="1">
    <source>
        <dbReference type="ARBA" id="ARBA00022801"/>
    </source>
</evidence>
<dbReference type="Gene3D" id="2.120.10.30">
    <property type="entry name" value="TolB, C-terminal domain"/>
    <property type="match status" value="2"/>
</dbReference>
<protein>
    <submittedName>
        <fullName evidence="6">S9 family peptidase</fullName>
        <ecNumber evidence="6">3.4.-.-</ecNumber>
    </submittedName>
</protein>
<dbReference type="InterPro" id="IPR029058">
    <property type="entry name" value="AB_hydrolase_fold"/>
</dbReference>
<dbReference type="SUPFAM" id="SSF82171">
    <property type="entry name" value="DPP6 N-terminal domain-like"/>
    <property type="match status" value="1"/>
</dbReference>
<dbReference type="GO" id="GO:0006508">
    <property type="term" value="P:proteolysis"/>
    <property type="evidence" value="ECO:0007669"/>
    <property type="project" value="InterPro"/>
</dbReference>
<dbReference type="InterPro" id="IPR011659">
    <property type="entry name" value="WD40"/>
</dbReference>
<evidence type="ECO:0000313" key="6">
    <source>
        <dbReference type="EMBL" id="MEA5446362.1"/>
    </source>
</evidence>
<reference evidence="6 7" key="1">
    <citation type="submission" date="2023-12" db="EMBL/GenBank/DDBJ databases">
        <title>Whole-genome sequencing of halo(alkali)philic microorganisms from hypersaline lakes.</title>
        <authorList>
            <person name="Sorokin D.Y."/>
            <person name="Merkel A.Y."/>
            <person name="Messina E."/>
            <person name="Yakimov M."/>
        </authorList>
    </citation>
    <scope>NUCLEOTIDE SEQUENCE [LARGE SCALE GENOMIC DNA]</scope>
    <source>
        <strain evidence="6 7">AB-CW1</strain>
    </source>
</reference>
<dbReference type="InterPro" id="IPR001375">
    <property type="entry name" value="Peptidase_S9_cat"/>
</dbReference>
<evidence type="ECO:0000313" key="7">
    <source>
        <dbReference type="Proteomes" id="UP001302316"/>
    </source>
</evidence>
<sequence length="673" mass="76091">MPSPSFTQLSCLAVAWLLLAVSALADEPRGMTPSDYYDFVFVNDPQISPDGKKIAFVRGEVADDRRSRETAIWLVGSDGESEPRRFTRGDSDGSPRWSPEGDRLAFVASRNERPQLHVIATDGGEAQALTTLEQGTISDFHWLPEGDAILLSLRLDPWVEDPRQEEEEEEEPQADLTRISQAVYKQEGRGLLDEARTGLWLLDLDSGELERLVHDESWNVHNPVVSANGRHVAFNADKGGEEFDGGFNQDIYLLDLRRGESQRLATPEGRASNPVFAPDGRALVYNHQAERYAPTELHRIELGDEQVSVLHQGMELSVANVHWPAGDKGLFFHSDYRASRPLFQLQGADGNWRLRFGEAASVESASFSADGRRVAWTQSDEINLPEIWVADTRRGGQKRLTGFNDELLNGLALRPLERFEFINDDDFEVDGFVLRPVDFDRNRRYPVILNIKGGPGGMWGHQWFHEYHMMAAQGYAVIFTNYRGSTGYGHEFQSAVRLDYGGADYRDNMQLVDEALERYPWLDQEQLYVTGGSHGGFLTNWITTQSNRFQAAVTQRSVSSWISEAGTQMFPPRSMNAEFGGTLWDNFDYYWGRSPLKYADQVETPTLIIHADQDQITPIGQAQEWFYALLNNDVDTEMAIFHGEGHGLSRAGTPVNLVKRLELILEWFESYRD</sequence>
<evidence type="ECO:0000256" key="4">
    <source>
        <dbReference type="SAM" id="SignalP"/>
    </source>
</evidence>
<feature type="signal peptide" evidence="4">
    <location>
        <begin position="1"/>
        <end position="25"/>
    </location>
</feature>
<dbReference type="Proteomes" id="UP001302316">
    <property type="component" value="Unassembled WGS sequence"/>
</dbReference>
<dbReference type="PANTHER" id="PTHR42776:SF27">
    <property type="entry name" value="DIPEPTIDYL PEPTIDASE FAMILY MEMBER 6"/>
    <property type="match status" value="1"/>
</dbReference>
<name>A0AAP6JH31_9GAMM</name>
<dbReference type="AlphaFoldDB" id="A0AAP6JH31"/>
<dbReference type="Gene3D" id="3.40.50.1820">
    <property type="entry name" value="alpha/beta hydrolase"/>
    <property type="match status" value="1"/>
</dbReference>
<feature type="domain" description="Peptidase S9 prolyl oligopeptidase catalytic" evidence="5">
    <location>
        <begin position="465"/>
        <end position="671"/>
    </location>
</feature>
<feature type="compositionally biased region" description="Basic and acidic residues" evidence="3">
    <location>
        <begin position="81"/>
        <end position="100"/>
    </location>
</feature>
<keyword evidence="2" id="KW-0645">Protease</keyword>
<gene>
    <name evidence="6" type="ORF">VCB98_11080</name>
</gene>
<comment type="caution">
    <text evidence="6">The sequence shown here is derived from an EMBL/GenBank/DDBJ whole genome shotgun (WGS) entry which is preliminary data.</text>
</comment>
<proteinExistence type="predicted"/>
<dbReference type="PANTHER" id="PTHR42776">
    <property type="entry name" value="SERINE PEPTIDASE S9 FAMILY MEMBER"/>
    <property type="match status" value="1"/>
</dbReference>
<keyword evidence="4" id="KW-0732">Signal</keyword>
<dbReference type="Pfam" id="PF00326">
    <property type="entry name" value="Peptidase_S9"/>
    <property type="match status" value="1"/>
</dbReference>
<accession>A0AAP6JH31</accession>
<keyword evidence="2" id="KW-0720">Serine protease</keyword>